<keyword evidence="4 15" id="KW-0378">Hydrolase</keyword>
<evidence type="ECO:0000256" key="3">
    <source>
        <dbReference type="ARBA" id="ARBA00022679"/>
    </source>
</evidence>
<evidence type="ECO:0000256" key="8">
    <source>
        <dbReference type="ARBA" id="ARBA00023239"/>
    </source>
</evidence>
<keyword evidence="7 15" id="KW-0520">NAD</keyword>
<dbReference type="Pfam" id="PF22235">
    <property type="entry name" value="FAS1_thioest_ins"/>
    <property type="match status" value="1"/>
</dbReference>
<keyword evidence="3 15" id="KW-0808">Transferase</keyword>
<comment type="similarity">
    <text evidence="2 15">Belongs to the fungal fatty acid synthetase subunit beta family.</text>
</comment>
<comment type="catalytic activity">
    <reaction evidence="10">
        <text>acetyl-CoA + n malonyl-CoA + 2n NADPH + 4n H(+) = a long-chain-acyl-CoA + n CoA + n CO2 + 2n NADP(+).</text>
        <dbReference type="EC" id="2.3.1.86"/>
    </reaction>
</comment>
<comment type="catalytic activity">
    <reaction evidence="13">
        <text>a 2,3-saturated acyl-[ACP] + NAD(+) = a (2E)-enoyl-[ACP] + NADH + H(+)</text>
        <dbReference type="Rhea" id="RHEA:10240"/>
        <dbReference type="Rhea" id="RHEA-COMP:9925"/>
        <dbReference type="Rhea" id="RHEA-COMP:9926"/>
        <dbReference type="ChEBI" id="CHEBI:15378"/>
        <dbReference type="ChEBI" id="CHEBI:57540"/>
        <dbReference type="ChEBI" id="CHEBI:57945"/>
        <dbReference type="ChEBI" id="CHEBI:78784"/>
        <dbReference type="ChEBI" id="CHEBI:78785"/>
        <dbReference type="EC" id="1.3.1.9"/>
    </reaction>
</comment>
<dbReference type="InterPro" id="IPR041099">
    <property type="entry name" value="FAS1_N"/>
</dbReference>
<evidence type="ECO:0000256" key="5">
    <source>
        <dbReference type="ARBA" id="ARBA00022857"/>
    </source>
</evidence>
<evidence type="ECO:0000256" key="16">
    <source>
        <dbReference type="PIRSR" id="PIRSR005562-1"/>
    </source>
</evidence>
<keyword evidence="20" id="KW-1185">Reference proteome</keyword>
<evidence type="ECO:0000256" key="11">
    <source>
        <dbReference type="ARBA" id="ARBA00048462"/>
    </source>
</evidence>
<dbReference type="GO" id="GO:0006633">
    <property type="term" value="P:fatty acid biosynthetic process"/>
    <property type="evidence" value="ECO:0007669"/>
    <property type="project" value="InterPro"/>
</dbReference>
<evidence type="ECO:0000259" key="18">
    <source>
        <dbReference type="SMART" id="SM00827"/>
    </source>
</evidence>
<dbReference type="InterPro" id="IPR013565">
    <property type="entry name" value="Fas1/AflB-like_central"/>
</dbReference>
<gene>
    <name evidence="19" type="ORF">NPX13_g14</name>
</gene>
<dbReference type="GO" id="GO:0004314">
    <property type="term" value="F:[acyl-carrier-protein] S-malonyltransferase activity"/>
    <property type="evidence" value="ECO:0007669"/>
    <property type="project" value="UniProtKB-EC"/>
</dbReference>
<dbReference type="Pfam" id="PF16073">
    <property type="entry name" value="SAT"/>
    <property type="match status" value="1"/>
</dbReference>
<feature type="domain" description="Malonyl-CoA:ACP transacylase (MAT)" evidence="18">
    <location>
        <begin position="1768"/>
        <end position="2097"/>
    </location>
</feature>
<evidence type="ECO:0000256" key="1">
    <source>
        <dbReference type="ARBA" id="ARBA00001055"/>
    </source>
</evidence>
<dbReference type="Gene3D" id="6.10.60.10">
    <property type="match status" value="1"/>
</dbReference>
<dbReference type="InterPro" id="IPR016035">
    <property type="entry name" value="Acyl_Trfase/lysoPLipase"/>
</dbReference>
<dbReference type="InterPro" id="IPR040883">
    <property type="entry name" value="FAS_meander"/>
</dbReference>
<comment type="catalytic activity">
    <reaction evidence="12">
        <text>(9Z)-octadecenoyl-[ACP] + H2O = (9Z)-octadecenoate + holo-[ACP] + H(+)</text>
        <dbReference type="Rhea" id="RHEA:15057"/>
        <dbReference type="Rhea" id="RHEA-COMP:9685"/>
        <dbReference type="Rhea" id="RHEA-COMP:9924"/>
        <dbReference type="ChEBI" id="CHEBI:15377"/>
        <dbReference type="ChEBI" id="CHEBI:15378"/>
        <dbReference type="ChEBI" id="CHEBI:30823"/>
        <dbReference type="ChEBI" id="CHEBI:64479"/>
        <dbReference type="ChEBI" id="CHEBI:78783"/>
        <dbReference type="EC" id="3.1.2.14"/>
    </reaction>
</comment>
<dbReference type="SUPFAM" id="SSF54637">
    <property type="entry name" value="Thioesterase/thiol ester dehydrase-isomerase"/>
    <property type="match status" value="2"/>
</dbReference>
<dbReference type="Gene3D" id="1.20.1050.120">
    <property type="match status" value="1"/>
</dbReference>
<dbReference type="InterPro" id="IPR003965">
    <property type="entry name" value="Fatty_acid_synthase"/>
</dbReference>
<dbReference type="GO" id="GO:0019171">
    <property type="term" value="F:(3R)-hydroxyacyl-[acyl-carrier-protein] dehydratase activity"/>
    <property type="evidence" value="ECO:0007669"/>
    <property type="project" value="UniProtKB-EC"/>
</dbReference>
<dbReference type="EMBL" id="JANPWZ010000001">
    <property type="protein sequence ID" value="KAJ3580557.1"/>
    <property type="molecule type" value="Genomic_DNA"/>
</dbReference>
<evidence type="ECO:0000256" key="14">
    <source>
        <dbReference type="ARBA" id="ARBA00048835"/>
    </source>
</evidence>
<evidence type="ECO:0000256" key="10">
    <source>
        <dbReference type="ARBA" id="ARBA00048237"/>
    </source>
</evidence>
<evidence type="ECO:0000313" key="20">
    <source>
        <dbReference type="Proteomes" id="UP001148614"/>
    </source>
</evidence>
<dbReference type="VEuPathDB" id="FungiDB:F4678DRAFT_379144"/>
<dbReference type="GO" id="GO:0004313">
    <property type="term" value="F:[acyl-carrier-protein] S-acetyltransferase activity"/>
    <property type="evidence" value="ECO:0007669"/>
    <property type="project" value="UniProtKB-EC"/>
</dbReference>
<dbReference type="Pfam" id="PF13452">
    <property type="entry name" value="FAS1_DH_region"/>
    <property type="match status" value="1"/>
</dbReference>
<comment type="caution">
    <text evidence="19">The sequence shown here is derived from an EMBL/GenBank/DDBJ whole genome shotgun (WGS) entry which is preliminary data.</text>
</comment>
<dbReference type="Gene3D" id="3.40.366.10">
    <property type="entry name" value="Malonyl-Coenzyme A Acyl Carrier Protein, domain 2"/>
    <property type="match status" value="3"/>
</dbReference>
<dbReference type="Pfam" id="PF00698">
    <property type="entry name" value="Acyl_transf_1"/>
    <property type="match status" value="1"/>
</dbReference>
<evidence type="ECO:0000256" key="6">
    <source>
        <dbReference type="ARBA" id="ARBA00023002"/>
    </source>
</evidence>
<dbReference type="PANTHER" id="PTHR10982:SF21">
    <property type="entry name" value="FATTY ACID SYNTHASE SUBUNIT BETA"/>
    <property type="match status" value="1"/>
</dbReference>
<dbReference type="PRINTS" id="PR01483">
    <property type="entry name" value="FASYNTHASE"/>
</dbReference>
<evidence type="ECO:0000256" key="13">
    <source>
        <dbReference type="ARBA" id="ARBA00048572"/>
    </source>
</evidence>
<keyword evidence="8" id="KW-0456">Lyase</keyword>
<dbReference type="PANTHER" id="PTHR10982">
    <property type="entry name" value="MALONYL COA-ACYL CARRIER PROTEIN TRANSACYLASE"/>
    <property type="match status" value="1"/>
</dbReference>
<dbReference type="InterPro" id="IPR013785">
    <property type="entry name" value="Aldolase_TIM"/>
</dbReference>
<evidence type="ECO:0000313" key="19">
    <source>
        <dbReference type="EMBL" id="KAJ3580557.1"/>
    </source>
</evidence>
<evidence type="ECO:0000256" key="9">
    <source>
        <dbReference type="ARBA" id="ARBA00023268"/>
    </source>
</evidence>
<evidence type="ECO:0000256" key="15">
    <source>
        <dbReference type="PIRNR" id="PIRNR005562"/>
    </source>
</evidence>
<feature type="active site" description="For acetyltransferase activity" evidence="16">
    <location>
        <position position="335"/>
    </location>
</feature>
<dbReference type="PIRSF" id="PIRSF005562">
    <property type="entry name" value="FAS_yeast_beta"/>
    <property type="match status" value="1"/>
</dbReference>
<dbReference type="Proteomes" id="UP001148614">
    <property type="component" value="Unassembled WGS sequence"/>
</dbReference>
<dbReference type="Gene3D" id="3.10.129.10">
    <property type="entry name" value="Hotdog Thioesterase"/>
    <property type="match status" value="2"/>
</dbReference>
<dbReference type="Pfam" id="PF08354">
    <property type="entry name" value="Fas1-AflB-like_hel"/>
    <property type="match status" value="1"/>
</dbReference>
<dbReference type="GO" id="GO:0004312">
    <property type="term" value="F:fatty acid synthase activity"/>
    <property type="evidence" value="ECO:0007669"/>
    <property type="project" value="InterPro"/>
</dbReference>
<dbReference type="Gene3D" id="3.30.1120.100">
    <property type="match status" value="1"/>
</dbReference>
<comment type="catalytic activity">
    <reaction evidence="11">
        <text>holo-[ACP] + malonyl-CoA = malonyl-[ACP] + CoA</text>
        <dbReference type="Rhea" id="RHEA:41792"/>
        <dbReference type="Rhea" id="RHEA-COMP:9623"/>
        <dbReference type="Rhea" id="RHEA-COMP:9685"/>
        <dbReference type="ChEBI" id="CHEBI:57287"/>
        <dbReference type="ChEBI" id="CHEBI:57384"/>
        <dbReference type="ChEBI" id="CHEBI:64479"/>
        <dbReference type="ChEBI" id="CHEBI:78449"/>
        <dbReference type="EC" id="2.3.1.39"/>
    </reaction>
</comment>
<dbReference type="Gene3D" id="1.20.930.70">
    <property type="match status" value="1"/>
</dbReference>
<dbReference type="GO" id="GO:0005835">
    <property type="term" value="C:fatty acid synthase complex"/>
    <property type="evidence" value="ECO:0007669"/>
    <property type="project" value="UniProtKB-UniRule"/>
</dbReference>
<evidence type="ECO:0000256" key="4">
    <source>
        <dbReference type="ARBA" id="ARBA00022801"/>
    </source>
</evidence>
<proteinExistence type="inferred from homology"/>
<keyword evidence="5 15" id="KW-0521">NADP</keyword>
<dbReference type="GO" id="GO:0004321">
    <property type="term" value="F:fatty-acyl-CoA synthase activity"/>
    <property type="evidence" value="ECO:0007669"/>
    <property type="project" value="UniProtKB-EC"/>
</dbReference>
<dbReference type="GO" id="GO:0004318">
    <property type="term" value="F:enoyl-[acyl-carrier-protein] reductase (NADH) activity"/>
    <property type="evidence" value="ECO:0007669"/>
    <property type="project" value="UniProtKB-UniRule"/>
</dbReference>
<dbReference type="InterPro" id="IPR029069">
    <property type="entry name" value="HotDog_dom_sf"/>
</dbReference>
<dbReference type="SMART" id="SM00827">
    <property type="entry name" value="PKS_AT"/>
    <property type="match status" value="1"/>
</dbReference>
<organism evidence="19 20">
    <name type="scientific">Xylaria arbuscula</name>
    <dbReference type="NCBI Taxonomy" id="114810"/>
    <lineage>
        <taxon>Eukaryota</taxon>
        <taxon>Fungi</taxon>
        <taxon>Dikarya</taxon>
        <taxon>Ascomycota</taxon>
        <taxon>Pezizomycotina</taxon>
        <taxon>Sordariomycetes</taxon>
        <taxon>Xylariomycetidae</taxon>
        <taxon>Xylariales</taxon>
        <taxon>Xylariaceae</taxon>
        <taxon>Xylaria</taxon>
    </lineage>
</organism>
<keyword evidence="9" id="KW-0511">Multifunctional enzyme</keyword>
<dbReference type="Gene3D" id="3.20.20.70">
    <property type="entry name" value="Aldolase class I"/>
    <property type="match status" value="2"/>
</dbReference>
<dbReference type="Pfam" id="PF17828">
    <property type="entry name" value="FAS_N"/>
    <property type="match status" value="1"/>
</dbReference>
<feature type="region of interest" description="Disordered" evidence="17">
    <location>
        <begin position="1"/>
        <end position="32"/>
    </location>
</feature>
<dbReference type="InterPro" id="IPR039569">
    <property type="entry name" value="FAS1-like_DH_region"/>
</dbReference>
<dbReference type="FunFam" id="3.20.20.70:FF:000078">
    <property type="entry name" value="Fatty acid synthase beta subunit dehydratase"/>
    <property type="match status" value="1"/>
</dbReference>
<dbReference type="SUPFAM" id="SSF52151">
    <property type="entry name" value="FabD/lysophospholipase-like"/>
    <property type="match status" value="2"/>
</dbReference>
<dbReference type="InterPro" id="IPR050830">
    <property type="entry name" value="Fungal_FAS"/>
</dbReference>
<dbReference type="Pfam" id="PF01575">
    <property type="entry name" value="MaoC_dehydratas"/>
    <property type="match status" value="1"/>
</dbReference>
<evidence type="ECO:0000256" key="2">
    <source>
        <dbReference type="ARBA" id="ARBA00010009"/>
    </source>
</evidence>
<comment type="catalytic activity">
    <reaction evidence="1">
        <text>a (3R)-hydroxyacyl-[ACP] = a (2E)-enoyl-[ACP] + H2O</text>
        <dbReference type="Rhea" id="RHEA:13097"/>
        <dbReference type="Rhea" id="RHEA-COMP:9925"/>
        <dbReference type="Rhea" id="RHEA-COMP:9945"/>
        <dbReference type="ChEBI" id="CHEBI:15377"/>
        <dbReference type="ChEBI" id="CHEBI:78784"/>
        <dbReference type="ChEBI" id="CHEBI:78827"/>
        <dbReference type="EC" id="4.2.1.59"/>
    </reaction>
</comment>
<keyword evidence="6 15" id="KW-0560">Oxidoreductase</keyword>
<dbReference type="Pfam" id="PF17951">
    <property type="entry name" value="FAS_meander"/>
    <property type="match status" value="1"/>
</dbReference>
<dbReference type="InterPro" id="IPR001227">
    <property type="entry name" value="Ac_transferase_dom_sf"/>
</dbReference>
<evidence type="ECO:0000256" key="17">
    <source>
        <dbReference type="SAM" id="MobiDB-lite"/>
    </source>
</evidence>
<dbReference type="GO" id="GO:0016297">
    <property type="term" value="F:fatty acyl-[ACP] hydrolase activity"/>
    <property type="evidence" value="ECO:0007669"/>
    <property type="project" value="UniProtKB-EC"/>
</dbReference>
<feature type="active site" description="For malonyltransferase activity" evidence="16">
    <location>
        <position position="1904"/>
    </location>
</feature>
<dbReference type="Gene3D" id="6.10.140.1400">
    <property type="match status" value="1"/>
</dbReference>
<protein>
    <recommendedName>
        <fullName evidence="18">Malonyl-CoA:ACP transacylase (MAT) domain-containing protein</fullName>
    </recommendedName>
</protein>
<dbReference type="InterPro" id="IPR002539">
    <property type="entry name" value="MaoC-like_dom"/>
</dbReference>
<evidence type="ECO:0000256" key="7">
    <source>
        <dbReference type="ARBA" id="ARBA00023027"/>
    </source>
</evidence>
<evidence type="ECO:0000256" key="12">
    <source>
        <dbReference type="ARBA" id="ARBA00048536"/>
    </source>
</evidence>
<dbReference type="InterPro" id="IPR016452">
    <property type="entry name" value="Fas1/AflB-like"/>
</dbReference>
<dbReference type="InterPro" id="IPR014043">
    <property type="entry name" value="Acyl_transferase_dom"/>
</dbReference>
<dbReference type="CDD" id="cd03447">
    <property type="entry name" value="FAS_MaoC"/>
    <property type="match status" value="1"/>
</dbReference>
<sequence length="2129" mass="236250">MGRTDVGETVAQTEPAGQHPLSKGPTLPQTAMDLTDEDFYGSEDKFEFIDNSSRIHLASGFQSISPQTPQSEDATQEFILTYQALEWSTTVPSVLDAEIRQLRNEFLLTLEEPDVEAPVSVVELASRYLGFVAIRAEHTTYPNLILQAQNYLVHRFEDEILRQEEIHAFVASLPDEQRRPVIISCYYTALDAIKRPVSASAIESALLRAAENGQARIFAVFGGQGNTLTYLDELRNLYTTYPSLTKHFLSVATAHLRDLADDVSDVGQHLDRGMDVMRWLDIPSTQPDLDYLNTAPVSFPIIGLAQLANVVVVCNALGVHPGQFREYLAGVTGHSQGIVTAAVIAASTDWESFMLHAKHALTVLFFIGLRSQQAYTRPSIPLEVMEDTEKHREGAPTSALCVRGLARVDVQRYVETANKHLSADEQIAVALINSPRNIVMTGPPMSLYGLCRLLRKDQAPTDLDDTRIRFSQRKRRFVKHFLPITAPFHSSYLEEAARQLEHEDLKSIEISSAKLGIPIYSTCTGQDIREELPNENIVPLLIRLICLDRVNWEKAIVMPEATHILDFGPGGNAGVASLTSRIKQGTGVRVILATDLDTSSNLAIGGEIGYKHEIFSRDAQRLQYAPNWAKQHGPKLVRTGGRTLVDTAMSRLLGMPPLLVAGMTPTTVPWDFVASTMSAGYEIELAGGGYYNAEGLSTAISKIQPAIPTGRGIVINLIYASPKSIAWQIPLIRNLCAQGAPIKGITFGAGVPSVEIANEYIRTLGIRQIAFKPGSEKAVNQVIAIAKANPEFPVLMQWTSGRGGGHHSCEDFHEPILSWYGAVRRCRNIILVAGSGFSSAEDAYPYLTGEWSTKYDGYPRMPFDGILFGSRCMVAKEAHTSPAAKQAIVQTKGLEDHEWEKTYLPPKEAAKAGGVLTVRSEMGEPIHKLATRGVILWAELDKTIFNLTKEARATRLKDKKVRADIIRRLNADFQKPWFGRTVDGQVVELEDMSYGDVMHRLVQLTFIKRQKRWIDPTYKTLALDFMRRVVQRFATSVVDAHAMLDTPDTDDKIESNPLSLVEDILSVHQQARSQLLDARERKHLLGLFRRNGQKPVPFVPVLDEDFEVWFKKDSLWQSEDLDAVVDGDVGRVCILHGPVAARTPTIADEPIKDILDNIHQGIVQRLLKDVYRDEEHMVPAMEWYSKATTGRSAPEVSKMPSVNITTMDRLKTSYHIAASPEAALPDHDEWISLLANGRDVWLNALLKSNMFVQGQRLESNPISHLLTPRSDMLIEITHAEATNETILVMKENIGDKHVATMQIGPIAGDTIPVKLIENRTASGDPAALCLMYIYRPECSYAPIRQVMESQNLRTRKFYNEVWFGEDSLPLNVATQGTRFDGGTVRVDARAIEALTAELDNKVEAYIPRPGRPALAPMDFAVVVGWKALMAPLVQAIDADLLRLVHLSNSFTVAPGSNPFKVGQLLHSSSEVTAVLIQDSGKMVEVRATISEQTGEPLMYITSRFLYRGVYSDFENTFEHTQEPNFSLHLKSATQVAVLKAKSWFCMGPDVLDDELVGKKLMFCLQTRGTFQDKMVYSSLKTTGTVYIMTETNGQGTEVATVKYVAQGPSKGNPVLEYLRRTGSELDQPVPLERNIEIKNHNKTPLTFRTSASNESYARVSGDFNPIHVSRVIADYAKLPGTITHGMHISGQVRSLVERHTGHQRMREYRTQFVGMVLPGDLIEVRLRHVAMVTGSKVVEFEAVRTNGDIPEEVLVGRAIIEEPVTAYVFTGQGSQEQGMGMDLYEKSPVAKEVWDRADSHLLHTFGFSILDIVRNNPKELTVHFGGSHGRKIRANYRAMRCADGQPVFSAITAKTSSHTFRSTGGLLSMTQFTQPALTLMQLAAFRDLEARGLVDESCIYAGHSLGEYSALSCVSQVMPVETLVSVVFYRGLCMQVAVERDEVGRSNYAMCAVNPSRISPSCSEDTLREIVQDIRDATESLIEIVNFNVSNMQYVCAGELSALDVLSGVLDGLSRTGDLKSLIEAAIRNTQSKPKPLKLIRGRATIPLDGIDVPFHSTYLTPGVESFRAFLCDRLTVENIDPTRLVGKYIPNVVARPFELSREFCEYVYETTASPRVGQVLQDWQSFSA</sequence>
<comment type="catalytic activity">
    <reaction evidence="14">
        <text>holo-[ACP] + acetyl-CoA = acetyl-[ACP] + CoA</text>
        <dbReference type="Rhea" id="RHEA:41788"/>
        <dbReference type="Rhea" id="RHEA-COMP:9621"/>
        <dbReference type="Rhea" id="RHEA-COMP:9685"/>
        <dbReference type="ChEBI" id="CHEBI:57287"/>
        <dbReference type="ChEBI" id="CHEBI:57288"/>
        <dbReference type="ChEBI" id="CHEBI:64479"/>
        <dbReference type="ChEBI" id="CHEBI:78446"/>
        <dbReference type="EC" id="2.3.1.38"/>
    </reaction>
</comment>
<dbReference type="InterPro" id="IPR032088">
    <property type="entry name" value="SAT"/>
</dbReference>
<accession>A0A9W8NPR4</accession>
<name>A0A9W8NPR4_9PEZI</name>
<reference evidence="19" key="1">
    <citation type="submission" date="2022-07" db="EMBL/GenBank/DDBJ databases">
        <title>Genome Sequence of Xylaria arbuscula.</title>
        <authorList>
            <person name="Buettner E."/>
        </authorList>
    </citation>
    <scope>NUCLEOTIDE SEQUENCE</scope>
    <source>
        <strain evidence="19">VT107</strain>
    </source>
</reference>
<dbReference type="FunFam" id="3.40.366.10:FF:000003">
    <property type="entry name" value="Fatty acid synthase subunit beta dehydratase"/>
    <property type="match status" value="1"/>
</dbReference>